<dbReference type="Gene3D" id="2.60.120.10">
    <property type="entry name" value="Jelly Rolls"/>
    <property type="match status" value="1"/>
</dbReference>
<dbReference type="RefSeq" id="WP_139604854.1">
    <property type="nucleotide sequence ID" value="NZ_VDCQ01000039.1"/>
</dbReference>
<organism evidence="5 6">
    <name type="scientific">Paenibacillus hemerocallicola</name>
    <dbReference type="NCBI Taxonomy" id="1172614"/>
    <lineage>
        <taxon>Bacteria</taxon>
        <taxon>Bacillati</taxon>
        <taxon>Bacillota</taxon>
        <taxon>Bacilli</taxon>
        <taxon>Bacillales</taxon>
        <taxon>Paenibacillaceae</taxon>
        <taxon>Paenibacillus</taxon>
    </lineage>
</organism>
<dbReference type="InterPro" id="IPR014710">
    <property type="entry name" value="RmlC-like_jellyroll"/>
</dbReference>
<sequence>MLIKSLNQYKHPRNFPFWIQRNRHDERDMPLLHGHEFVELIYVAKGQATHLFQDISYEIGEGDVFIINPGEKHGYVIGEGQSIQVINCLFEPGFIPIYLLRELRLSDSLDFFYVQPFLNRDARFYHKLNLRGVTADKTKGILEELHHEMVGQSPGFQALVQLRMTELFILLSRYYNERKNKADKRSPSELLVRRVCGYVERHYNQKITLPLLSELFYIGVRQLNRHFNRHIGSSVIEYVHRIRMEKAKRLLVETDEKINVVAELVGYEDAASFSRSFTREVGRSPGKYRELNR</sequence>
<keyword evidence="2" id="KW-0238">DNA-binding</keyword>
<dbReference type="InterPro" id="IPR003313">
    <property type="entry name" value="AraC-bd"/>
</dbReference>
<dbReference type="OrthoDB" id="1975037at2"/>
<gene>
    <name evidence="5" type="ORF">FE784_24320</name>
</gene>
<dbReference type="PANTHER" id="PTHR43280:SF28">
    <property type="entry name" value="HTH-TYPE TRANSCRIPTIONAL ACTIVATOR RHAS"/>
    <property type="match status" value="1"/>
</dbReference>
<dbReference type="InterPro" id="IPR018062">
    <property type="entry name" value="HTH_AraC-typ_CS"/>
</dbReference>
<dbReference type="InterPro" id="IPR018060">
    <property type="entry name" value="HTH_AraC"/>
</dbReference>
<dbReference type="InterPro" id="IPR009057">
    <property type="entry name" value="Homeodomain-like_sf"/>
</dbReference>
<dbReference type="EMBL" id="VDCQ01000039">
    <property type="protein sequence ID" value="TNJ63714.1"/>
    <property type="molecule type" value="Genomic_DNA"/>
</dbReference>
<evidence type="ECO:0000313" key="5">
    <source>
        <dbReference type="EMBL" id="TNJ63714.1"/>
    </source>
</evidence>
<evidence type="ECO:0000256" key="3">
    <source>
        <dbReference type="ARBA" id="ARBA00023163"/>
    </source>
</evidence>
<keyword evidence="3" id="KW-0804">Transcription</keyword>
<feature type="domain" description="HTH araC/xylS-type" evidence="4">
    <location>
        <begin position="193"/>
        <end position="291"/>
    </location>
</feature>
<dbReference type="InterPro" id="IPR037923">
    <property type="entry name" value="HTH-like"/>
</dbReference>
<keyword evidence="1" id="KW-0805">Transcription regulation</keyword>
<reference evidence="5 6" key="1">
    <citation type="submission" date="2019-05" db="EMBL/GenBank/DDBJ databases">
        <title>We sequenced the genome of Paenibacillus hemerocallicola KCTC 33185 for further insight into its adaptation and study the phylogeny of Paenibacillus.</title>
        <authorList>
            <person name="Narsing Rao M.P."/>
        </authorList>
    </citation>
    <scope>NUCLEOTIDE SEQUENCE [LARGE SCALE GENOMIC DNA]</scope>
    <source>
        <strain evidence="5 6">KCTC 33185</strain>
    </source>
</reference>
<keyword evidence="6" id="KW-1185">Reference proteome</keyword>
<evidence type="ECO:0000256" key="2">
    <source>
        <dbReference type="ARBA" id="ARBA00023125"/>
    </source>
</evidence>
<dbReference type="Proteomes" id="UP000307943">
    <property type="component" value="Unassembled WGS sequence"/>
</dbReference>
<protein>
    <submittedName>
        <fullName evidence="5">Helix-turn-helix domain-containing protein</fullName>
    </submittedName>
</protein>
<evidence type="ECO:0000259" key="4">
    <source>
        <dbReference type="PROSITE" id="PS01124"/>
    </source>
</evidence>
<dbReference type="SUPFAM" id="SSF51215">
    <property type="entry name" value="Regulatory protein AraC"/>
    <property type="match status" value="1"/>
</dbReference>
<dbReference type="GO" id="GO:0043565">
    <property type="term" value="F:sequence-specific DNA binding"/>
    <property type="evidence" value="ECO:0007669"/>
    <property type="project" value="InterPro"/>
</dbReference>
<dbReference type="PANTHER" id="PTHR43280">
    <property type="entry name" value="ARAC-FAMILY TRANSCRIPTIONAL REGULATOR"/>
    <property type="match status" value="1"/>
</dbReference>
<dbReference type="Pfam" id="PF02311">
    <property type="entry name" value="AraC_binding"/>
    <property type="match status" value="1"/>
</dbReference>
<comment type="caution">
    <text evidence="5">The sequence shown here is derived from an EMBL/GenBank/DDBJ whole genome shotgun (WGS) entry which is preliminary data.</text>
</comment>
<name>A0A5C4T3S5_9BACL</name>
<proteinExistence type="predicted"/>
<dbReference type="GO" id="GO:0003700">
    <property type="term" value="F:DNA-binding transcription factor activity"/>
    <property type="evidence" value="ECO:0007669"/>
    <property type="project" value="InterPro"/>
</dbReference>
<evidence type="ECO:0000313" key="6">
    <source>
        <dbReference type="Proteomes" id="UP000307943"/>
    </source>
</evidence>
<dbReference type="PROSITE" id="PS01124">
    <property type="entry name" value="HTH_ARAC_FAMILY_2"/>
    <property type="match status" value="1"/>
</dbReference>
<evidence type="ECO:0000256" key="1">
    <source>
        <dbReference type="ARBA" id="ARBA00023015"/>
    </source>
</evidence>
<accession>A0A5C4T3S5</accession>
<dbReference type="SMART" id="SM00342">
    <property type="entry name" value="HTH_ARAC"/>
    <property type="match status" value="1"/>
</dbReference>
<dbReference type="Gene3D" id="1.10.10.60">
    <property type="entry name" value="Homeodomain-like"/>
    <property type="match status" value="2"/>
</dbReference>
<dbReference type="SUPFAM" id="SSF46689">
    <property type="entry name" value="Homeodomain-like"/>
    <property type="match status" value="2"/>
</dbReference>
<dbReference type="Pfam" id="PF12833">
    <property type="entry name" value="HTH_18"/>
    <property type="match status" value="1"/>
</dbReference>
<dbReference type="AlphaFoldDB" id="A0A5C4T3S5"/>
<dbReference type="PROSITE" id="PS00041">
    <property type="entry name" value="HTH_ARAC_FAMILY_1"/>
    <property type="match status" value="1"/>
</dbReference>